<proteinExistence type="predicted"/>
<dbReference type="Proteomes" id="UP000276133">
    <property type="component" value="Unassembled WGS sequence"/>
</dbReference>
<evidence type="ECO:0000256" key="1">
    <source>
        <dbReference type="SAM" id="SignalP"/>
    </source>
</evidence>
<organism evidence="2 3">
    <name type="scientific">Brachionus plicatilis</name>
    <name type="common">Marine rotifer</name>
    <name type="synonym">Brachionus muelleri</name>
    <dbReference type="NCBI Taxonomy" id="10195"/>
    <lineage>
        <taxon>Eukaryota</taxon>
        <taxon>Metazoa</taxon>
        <taxon>Spiralia</taxon>
        <taxon>Gnathifera</taxon>
        <taxon>Rotifera</taxon>
        <taxon>Eurotatoria</taxon>
        <taxon>Monogononta</taxon>
        <taxon>Pseudotrocha</taxon>
        <taxon>Ploima</taxon>
        <taxon>Brachionidae</taxon>
        <taxon>Brachionus</taxon>
    </lineage>
</organism>
<reference evidence="2 3" key="1">
    <citation type="journal article" date="2018" name="Sci. Rep.">
        <title>Genomic signatures of local adaptation to the degree of environmental predictability in rotifers.</title>
        <authorList>
            <person name="Franch-Gras L."/>
            <person name="Hahn C."/>
            <person name="Garcia-Roger E.M."/>
            <person name="Carmona M.J."/>
            <person name="Serra M."/>
            <person name="Gomez A."/>
        </authorList>
    </citation>
    <scope>NUCLEOTIDE SEQUENCE [LARGE SCALE GENOMIC DNA]</scope>
    <source>
        <strain evidence="2">HYR1</strain>
    </source>
</reference>
<sequence length="180" mass="19811">MKKALIVHLILSLALGLRCSTIAVLDLSAVTPYTIINQTNMTAYDNETVSDTDSQDLEPVIPSYFNDAQMEQNVSEILPELANSTNQTSAVISNYVEVFVFNEGLAGNTTRKFVPETTRSQIFLVTPDGNSTNDSFAAFNISIYENTFNFSASSTIQCQWLQISALLMVSIVYVMESILA</sequence>
<comment type="caution">
    <text evidence="2">The sequence shown here is derived from an EMBL/GenBank/DDBJ whole genome shotgun (WGS) entry which is preliminary data.</text>
</comment>
<name>A0A3M7R0V8_BRAPC</name>
<dbReference type="AlphaFoldDB" id="A0A3M7R0V8"/>
<dbReference type="OrthoDB" id="10559385at2759"/>
<dbReference type="EMBL" id="REGN01004554">
    <property type="protein sequence ID" value="RNA17014.1"/>
    <property type="molecule type" value="Genomic_DNA"/>
</dbReference>
<keyword evidence="3" id="KW-1185">Reference proteome</keyword>
<keyword evidence="1" id="KW-0732">Signal</keyword>
<feature type="signal peptide" evidence="1">
    <location>
        <begin position="1"/>
        <end position="16"/>
    </location>
</feature>
<accession>A0A3M7R0V8</accession>
<evidence type="ECO:0000313" key="2">
    <source>
        <dbReference type="EMBL" id="RNA17014.1"/>
    </source>
</evidence>
<protein>
    <submittedName>
        <fullName evidence="2">Uncharacterized protein</fullName>
    </submittedName>
</protein>
<evidence type="ECO:0000313" key="3">
    <source>
        <dbReference type="Proteomes" id="UP000276133"/>
    </source>
</evidence>
<gene>
    <name evidence="2" type="ORF">BpHYR1_020829</name>
</gene>
<feature type="chain" id="PRO_5018106974" evidence="1">
    <location>
        <begin position="17"/>
        <end position="180"/>
    </location>
</feature>